<dbReference type="EMBL" id="JABTTY010000002">
    <property type="protein sequence ID" value="MBE7525719.1"/>
    <property type="molecule type" value="Genomic_DNA"/>
</dbReference>
<organism evidence="1 2">
    <name type="scientific">candidate division WWE3 bacterium</name>
    <dbReference type="NCBI Taxonomy" id="2053526"/>
    <lineage>
        <taxon>Bacteria</taxon>
        <taxon>Katanobacteria</taxon>
    </lineage>
</organism>
<evidence type="ECO:0000313" key="2">
    <source>
        <dbReference type="Proteomes" id="UP000710385"/>
    </source>
</evidence>
<sequence>MSNLSPTDLMLQARDTAETYFNQSIRIIDSKFGEGFAKAHPELIAGFMRTAAADFHTAVLYFGLESIADSIGNQDSAIIDSNDISRICDSMYRSSGDVLEGCTRIAKAIEERTGAIEKGKRDE</sequence>
<proteinExistence type="predicted"/>
<reference evidence="1" key="1">
    <citation type="submission" date="2020-05" db="EMBL/GenBank/DDBJ databases">
        <title>High-Quality Genomes of Partial-Nitritation/Anammox System by Hierarchical Clustering Based Hybrid Assembly.</title>
        <authorList>
            <person name="Liu L."/>
            <person name="Wang Y."/>
            <person name="Che Y."/>
            <person name="Chen Y."/>
            <person name="Xia Y."/>
            <person name="Luo R."/>
            <person name="Cheng S.H."/>
            <person name="Zheng C."/>
            <person name="Zhang T."/>
        </authorList>
    </citation>
    <scope>NUCLEOTIDE SEQUENCE</scope>
    <source>
        <strain evidence="1">H1_PAT1</strain>
    </source>
</reference>
<name>A0A928TTA2_UNCKA</name>
<dbReference type="AlphaFoldDB" id="A0A928TTA2"/>
<evidence type="ECO:0000313" key="1">
    <source>
        <dbReference type="EMBL" id="MBE7525719.1"/>
    </source>
</evidence>
<comment type="caution">
    <text evidence="1">The sequence shown here is derived from an EMBL/GenBank/DDBJ whole genome shotgun (WGS) entry which is preliminary data.</text>
</comment>
<protein>
    <submittedName>
        <fullName evidence="1">Uncharacterized protein</fullName>
    </submittedName>
</protein>
<dbReference type="Proteomes" id="UP000710385">
    <property type="component" value="Unassembled WGS sequence"/>
</dbReference>
<accession>A0A928TTA2</accession>
<gene>
    <name evidence="1" type="ORF">HS096_05035</name>
</gene>